<feature type="DNA-binding region" description="Fork-head" evidence="6">
    <location>
        <begin position="66"/>
        <end position="143"/>
    </location>
</feature>
<dbReference type="InterPro" id="IPR030456">
    <property type="entry name" value="TF_fork_head_CS_2"/>
</dbReference>
<name>A0A8C2NAA6_CAPHI</name>
<evidence type="ECO:0000256" key="1">
    <source>
        <dbReference type="ARBA" id="ARBA00004123"/>
    </source>
</evidence>
<evidence type="ECO:0000259" key="8">
    <source>
        <dbReference type="PROSITE" id="PS50039"/>
    </source>
</evidence>
<keyword evidence="5 6" id="KW-0539">Nucleus</keyword>
<dbReference type="AlphaFoldDB" id="A0A8C2NAA6"/>
<reference evidence="9" key="2">
    <citation type="submission" date="2025-08" db="UniProtKB">
        <authorList>
            <consortium name="Ensembl"/>
        </authorList>
    </citation>
    <scope>IDENTIFICATION</scope>
</reference>
<evidence type="ECO:0000256" key="7">
    <source>
        <dbReference type="SAM" id="MobiDB-lite"/>
    </source>
</evidence>
<evidence type="ECO:0000256" key="4">
    <source>
        <dbReference type="ARBA" id="ARBA00023163"/>
    </source>
</evidence>
<feature type="region of interest" description="Disordered" evidence="7">
    <location>
        <begin position="125"/>
        <end position="233"/>
    </location>
</feature>
<dbReference type="FunFam" id="1.10.10.10:FF:000088">
    <property type="entry name" value="Forkhead box protein J3"/>
    <property type="match status" value="1"/>
</dbReference>
<evidence type="ECO:0000256" key="3">
    <source>
        <dbReference type="ARBA" id="ARBA00023125"/>
    </source>
</evidence>
<dbReference type="Ensembl" id="ENSCHIT00010003277.1">
    <property type="protein sequence ID" value="ENSCHIP00010002411.1"/>
    <property type="gene ID" value="ENSCHIG00010001719.1"/>
</dbReference>
<dbReference type="InterPro" id="IPR036388">
    <property type="entry name" value="WH-like_DNA-bd_sf"/>
</dbReference>
<protein>
    <recommendedName>
        <fullName evidence="8">Fork-head domain-containing protein</fullName>
    </recommendedName>
</protein>
<dbReference type="Gene3D" id="1.10.10.10">
    <property type="entry name" value="Winged helix-like DNA-binding domain superfamily/Winged helix DNA-binding domain"/>
    <property type="match status" value="1"/>
</dbReference>
<proteinExistence type="predicted"/>
<dbReference type="InterPro" id="IPR001766">
    <property type="entry name" value="Fork_head_dom"/>
</dbReference>
<keyword evidence="2" id="KW-0805">Transcription regulation</keyword>
<dbReference type="GO" id="GO:0005634">
    <property type="term" value="C:nucleus"/>
    <property type="evidence" value="ECO:0007669"/>
    <property type="project" value="UniProtKB-SubCell"/>
</dbReference>
<dbReference type="PANTHER" id="PTHR46078:SF1">
    <property type="entry name" value="FORKHEAD BOX PROTEIN J2"/>
    <property type="match status" value="1"/>
</dbReference>
<organism evidence="9">
    <name type="scientific">Capra hircus</name>
    <name type="common">Goat</name>
    <dbReference type="NCBI Taxonomy" id="9925"/>
    <lineage>
        <taxon>Eukaryota</taxon>
        <taxon>Metazoa</taxon>
        <taxon>Chordata</taxon>
        <taxon>Craniata</taxon>
        <taxon>Vertebrata</taxon>
        <taxon>Euteleostomi</taxon>
        <taxon>Mammalia</taxon>
        <taxon>Eutheria</taxon>
        <taxon>Laurasiatheria</taxon>
        <taxon>Artiodactyla</taxon>
        <taxon>Ruminantia</taxon>
        <taxon>Pecora</taxon>
        <taxon>Bovidae</taxon>
        <taxon>Caprinae</taxon>
        <taxon>Capra</taxon>
    </lineage>
</organism>
<dbReference type="CDD" id="cd20051">
    <property type="entry name" value="FH_FOXJ2"/>
    <property type="match status" value="1"/>
</dbReference>
<dbReference type="GO" id="GO:0000978">
    <property type="term" value="F:RNA polymerase II cis-regulatory region sequence-specific DNA binding"/>
    <property type="evidence" value="ECO:0007669"/>
    <property type="project" value="TreeGrafter"/>
</dbReference>
<accession>A0A8C2NAA6</accession>
<dbReference type="InterPro" id="IPR047393">
    <property type="entry name" value="FH_FOXJ2"/>
</dbReference>
<keyword evidence="3 6" id="KW-0238">DNA-binding</keyword>
<dbReference type="InterPro" id="IPR045912">
    <property type="entry name" value="FOXJ2/3-like"/>
</dbReference>
<keyword evidence="4" id="KW-0804">Transcription</keyword>
<evidence type="ECO:0000256" key="2">
    <source>
        <dbReference type="ARBA" id="ARBA00023015"/>
    </source>
</evidence>
<feature type="compositionally biased region" description="Polar residues" evidence="7">
    <location>
        <begin position="193"/>
        <end position="206"/>
    </location>
</feature>
<dbReference type="GO" id="GO:0000981">
    <property type="term" value="F:DNA-binding transcription factor activity, RNA polymerase II-specific"/>
    <property type="evidence" value="ECO:0007669"/>
    <property type="project" value="TreeGrafter"/>
</dbReference>
<feature type="domain" description="Fork-head" evidence="8">
    <location>
        <begin position="66"/>
        <end position="143"/>
    </location>
</feature>
<dbReference type="Pfam" id="PF00250">
    <property type="entry name" value="Forkhead"/>
    <property type="match status" value="1"/>
</dbReference>
<evidence type="ECO:0000313" key="9">
    <source>
        <dbReference type="Ensembl" id="ENSCHIP00010002411.1"/>
    </source>
</evidence>
<feature type="region of interest" description="Disordered" evidence="7">
    <location>
        <begin position="26"/>
        <end position="62"/>
    </location>
</feature>
<feature type="compositionally biased region" description="Low complexity" evidence="7">
    <location>
        <begin position="207"/>
        <end position="222"/>
    </location>
</feature>
<dbReference type="SUPFAM" id="SSF46785">
    <property type="entry name" value="Winged helix' DNA-binding domain"/>
    <property type="match status" value="1"/>
</dbReference>
<dbReference type="SMART" id="SM00339">
    <property type="entry name" value="FH"/>
    <property type="match status" value="1"/>
</dbReference>
<dbReference type="InterPro" id="IPR036390">
    <property type="entry name" value="WH_DNA-bd_sf"/>
</dbReference>
<evidence type="ECO:0000256" key="6">
    <source>
        <dbReference type="PROSITE-ProRule" id="PRU00089"/>
    </source>
</evidence>
<reference evidence="9" key="1">
    <citation type="submission" date="2019-03" db="EMBL/GenBank/DDBJ databases">
        <title>Genome sequencing and reference-guided assembly of Black Bengal Goat (Capra hircus).</title>
        <authorList>
            <person name="Siddiki A.Z."/>
            <person name="Baten A."/>
            <person name="Billah M."/>
            <person name="Alam M.A.U."/>
            <person name="Shawrob K.S.M."/>
            <person name="Saha S."/>
            <person name="Chowdhury M."/>
            <person name="Rahman A.H."/>
            <person name="Stear M."/>
            <person name="Miah G."/>
            <person name="Das G.B."/>
            <person name="Hossain M.M."/>
            <person name="Kumkum M."/>
            <person name="Islam M.S."/>
            <person name="Mollah A.M."/>
            <person name="Ahsan A."/>
            <person name="Tusar F."/>
            <person name="Khan M.K.I."/>
        </authorList>
    </citation>
    <scope>NUCLEOTIDE SEQUENCE [LARGE SCALE GENOMIC DNA]</scope>
</reference>
<sequence>MASDLESSLTSIDWLPQLTLRATIEKLGSASQAGPPGGSRKCPPGSPTDPNATLSKDEAAVHQDGKPRYSYATLITYAINSSPAKKMTLSEIYRWICDNFPYYKNAGIGWKNSIRHNLSLNKCFRKVPRPRDDPGKGSYWTIDTCPDISRKRRHPPEDDLSQDSPEQEASKSPRGGVPGSGEASLPPEGNPQIPLQSPTSIASYSQGTGSVDGGAVAAAGPGRESTEGPPPLYNTNHDFKFSYSEINFQDLSWSFRNLYKSMLEKSSSSQHGESGLGRGAGMSLYFPFLNIYLAIPGPSCGISCPAVKTLPLSVGYTCPGAGGGQGWRGPCCPDCPYPSSLVAVSPLTLSYFPIPFLFTAFPPDWCSNIDSLKESFKMVNRLNWSSIEQSQFSELMESLRQAEQKNWSLDQHHIANLCDSLNHFLTQTGHTGHVPPQGGSHRPPAPARIADSCALTSGKQEPAMNQVNSYVHPQAPHLYPGPSPMYPLPTQDSAGYSRPGKSQEACFKHQRVCLAFLWLRACVISPFACACQSR</sequence>
<comment type="subcellular location">
    <subcellularLocation>
        <location evidence="1 6">Nucleus</location>
    </subcellularLocation>
</comment>
<dbReference type="PROSITE" id="PS50039">
    <property type="entry name" value="FORK_HEAD_3"/>
    <property type="match status" value="1"/>
</dbReference>
<dbReference type="PRINTS" id="PR00053">
    <property type="entry name" value="FORKHEAD"/>
</dbReference>
<evidence type="ECO:0000256" key="5">
    <source>
        <dbReference type="ARBA" id="ARBA00023242"/>
    </source>
</evidence>
<dbReference type="PROSITE" id="PS00658">
    <property type="entry name" value="FORK_HEAD_2"/>
    <property type="match status" value="1"/>
</dbReference>
<dbReference type="PANTHER" id="PTHR46078">
    <property type="entry name" value="FORKHEAD BOX PROTEIN J2 FAMILY MEMBER"/>
    <property type="match status" value="1"/>
</dbReference>